<dbReference type="EMBL" id="CP031188">
    <property type="protein sequence ID" value="AXG73429.1"/>
    <property type="molecule type" value="Genomic_DNA"/>
</dbReference>
<feature type="transmembrane region" description="Helical" evidence="1">
    <location>
        <begin position="12"/>
        <end position="29"/>
    </location>
</feature>
<accession>A0A345HA19</accession>
<organism evidence="2 3">
    <name type="scientific">Flavobacterium arcticum</name>
    <dbReference type="NCBI Taxonomy" id="1784713"/>
    <lineage>
        <taxon>Bacteria</taxon>
        <taxon>Pseudomonadati</taxon>
        <taxon>Bacteroidota</taxon>
        <taxon>Flavobacteriia</taxon>
        <taxon>Flavobacteriales</taxon>
        <taxon>Flavobacteriaceae</taxon>
        <taxon>Flavobacterium</taxon>
    </lineage>
</organism>
<sequence length="315" mass="35625">MPTLSRKAKQFLTVLTKLLIVGGAFYFIHDRLTNNEQLDWQRFTTMLDQQQSFWIIAIIIVLTFLNRFIEILKWQNLANTITPTPLAKATKEVLAAVTAALFTPNGIGEYAAKAMYYSKEEAKTVLFLNLICNGIQLILAVAFGILGLVIFNIAHPVLSAKAVLIVVAIIVIIIFLLFSGRNFTIRGYSIQKLGQKINALPKAVHRKNIILATLRYIVLIHQYYFLFLAFDVTLSYPVLLATIEGTYFLGSSLPTFQFLDFAVKGSVAVFFFGLLDVNEWIVVFVATLIWLLNVVIPVTIGSYYVFRFRRETTLH</sequence>
<keyword evidence="1" id="KW-1133">Transmembrane helix</keyword>
<evidence type="ECO:0000313" key="2">
    <source>
        <dbReference type="EMBL" id="AXG73429.1"/>
    </source>
</evidence>
<feature type="transmembrane region" description="Helical" evidence="1">
    <location>
        <begin position="280"/>
        <end position="306"/>
    </location>
</feature>
<protein>
    <submittedName>
        <fullName evidence="2">Uncharacterized protein</fullName>
    </submittedName>
</protein>
<dbReference type="Proteomes" id="UP000253951">
    <property type="component" value="Chromosome"/>
</dbReference>
<dbReference type="OrthoDB" id="1121314at2"/>
<dbReference type="AlphaFoldDB" id="A0A345HA19"/>
<proteinExistence type="predicted"/>
<feature type="transmembrane region" description="Helical" evidence="1">
    <location>
        <begin position="125"/>
        <end position="151"/>
    </location>
</feature>
<keyword evidence="1" id="KW-0812">Transmembrane</keyword>
<dbReference type="RefSeq" id="WP_114677190.1">
    <property type="nucleotide sequence ID" value="NZ_CP031188.1"/>
</dbReference>
<evidence type="ECO:0000256" key="1">
    <source>
        <dbReference type="SAM" id="Phobius"/>
    </source>
</evidence>
<gene>
    <name evidence="2" type="ORF">DVK85_03950</name>
</gene>
<evidence type="ECO:0000313" key="3">
    <source>
        <dbReference type="Proteomes" id="UP000253951"/>
    </source>
</evidence>
<feature type="transmembrane region" description="Helical" evidence="1">
    <location>
        <begin position="223"/>
        <end position="243"/>
    </location>
</feature>
<keyword evidence="1" id="KW-0472">Membrane</keyword>
<keyword evidence="3" id="KW-1185">Reference proteome</keyword>
<reference evidence="2 3" key="1">
    <citation type="submission" date="2018-07" db="EMBL/GenBank/DDBJ databases">
        <title>Complete genome sequence of Flavobacterium arcticum type strain SM1502T.</title>
        <authorList>
            <person name="Li Y."/>
            <person name="Li D.-D."/>
        </authorList>
    </citation>
    <scope>NUCLEOTIDE SEQUENCE [LARGE SCALE GENOMIC DNA]</scope>
    <source>
        <strain evidence="2 3">SM1502</strain>
    </source>
</reference>
<dbReference type="KEGG" id="fat:DVK85_03950"/>
<feature type="transmembrane region" description="Helical" evidence="1">
    <location>
        <begin position="157"/>
        <end position="178"/>
    </location>
</feature>
<name>A0A345HA19_9FLAO</name>
<feature type="transmembrane region" description="Helical" evidence="1">
    <location>
        <begin position="49"/>
        <end position="69"/>
    </location>
</feature>